<evidence type="ECO:0000313" key="2">
    <source>
        <dbReference type="EMBL" id="KAJ1136551.1"/>
    </source>
</evidence>
<keyword evidence="3" id="KW-1185">Reference proteome</keyword>
<dbReference type="AlphaFoldDB" id="A0AAV7Q7M7"/>
<name>A0AAV7Q7M7_PLEWA</name>
<accession>A0AAV7Q7M7</accession>
<comment type="caution">
    <text evidence="2">The sequence shown here is derived from an EMBL/GenBank/DDBJ whole genome shotgun (WGS) entry which is preliminary data.</text>
</comment>
<protein>
    <submittedName>
        <fullName evidence="2">Uncharacterized protein</fullName>
    </submittedName>
</protein>
<feature type="region of interest" description="Disordered" evidence="1">
    <location>
        <begin position="62"/>
        <end position="82"/>
    </location>
</feature>
<evidence type="ECO:0000256" key="1">
    <source>
        <dbReference type="SAM" id="MobiDB-lite"/>
    </source>
</evidence>
<proteinExistence type="predicted"/>
<evidence type="ECO:0000313" key="3">
    <source>
        <dbReference type="Proteomes" id="UP001066276"/>
    </source>
</evidence>
<organism evidence="2 3">
    <name type="scientific">Pleurodeles waltl</name>
    <name type="common">Iberian ribbed newt</name>
    <dbReference type="NCBI Taxonomy" id="8319"/>
    <lineage>
        <taxon>Eukaryota</taxon>
        <taxon>Metazoa</taxon>
        <taxon>Chordata</taxon>
        <taxon>Craniata</taxon>
        <taxon>Vertebrata</taxon>
        <taxon>Euteleostomi</taxon>
        <taxon>Amphibia</taxon>
        <taxon>Batrachia</taxon>
        <taxon>Caudata</taxon>
        <taxon>Salamandroidea</taxon>
        <taxon>Salamandridae</taxon>
        <taxon>Pleurodelinae</taxon>
        <taxon>Pleurodeles</taxon>
    </lineage>
</organism>
<sequence>MEDTALRRLASCISEAGRSLCGRKGQVMEEAEEEECDIIAESTEAGVKTVASLGMLDAAESGHLHPKSWQADACSRHAPGGA</sequence>
<dbReference type="Proteomes" id="UP001066276">
    <property type="component" value="Chromosome 6"/>
</dbReference>
<reference evidence="2" key="1">
    <citation type="journal article" date="2022" name="bioRxiv">
        <title>Sequencing and chromosome-scale assembly of the giantPleurodeles waltlgenome.</title>
        <authorList>
            <person name="Brown T."/>
            <person name="Elewa A."/>
            <person name="Iarovenko S."/>
            <person name="Subramanian E."/>
            <person name="Araus A.J."/>
            <person name="Petzold A."/>
            <person name="Susuki M."/>
            <person name="Suzuki K.-i.T."/>
            <person name="Hayashi T."/>
            <person name="Toyoda A."/>
            <person name="Oliveira C."/>
            <person name="Osipova E."/>
            <person name="Leigh N.D."/>
            <person name="Simon A."/>
            <person name="Yun M.H."/>
        </authorList>
    </citation>
    <scope>NUCLEOTIDE SEQUENCE</scope>
    <source>
        <strain evidence="2">20211129_DDA</strain>
        <tissue evidence="2">Liver</tissue>
    </source>
</reference>
<gene>
    <name evidence="2" type="ORF">NDU88_002966</name>
</gene>
<dbReference type="EMBL" id="JANPWB010000010">
    <property type="protein sequence ID" value="KAJ1136551.1"/>
    <property type="molecule type" value="Genomic_DNA"/>
</dbReference>